<dbReference type="AlphaFoldDB" id="A0AAV0EAD1"/>
<name>A0AAV0EAD1_9ASTE</name>
<sequence length="228" mass="26079">MEEQVEKVLLGLVFEEDIVQREVVEETRGATNEIEEVEEEREESEEVEETRGATNEIEEVEEEREEEAAEHRIDIGEGEEAHDNKIVGEEKKEFPFRLQLLFFIMATIEMACNIAALIIKKGVPAKTLSTVASTLGMIGVVTSVSMTIGMAYPLVALHTLHQIWEASIFLVEFFTISYSCWISKPVENVVHFPITWFFFGMAVSMYVHKSAKVCRMCFLKIKKRHRST</sequence>
<feature type="transmembrane region" description="Helical" evidence="2">
    <location>
        <begin position="100"/>
        <end position="119"/>
    </location>
</feature>
<keyword evidence="2" id="KW-0472">Membrane</keyword>
<organism evidence="3 4">
    <name type="scientific">Cuscuta epithymum</name>
    <dbReference type="NCBI Taxonomy" id="186058"/>
    <lineage>
        <taxon>Eukaryota</taxon>
        <taxon>Viridiplantae</taxon>
        <taxon>Streptophyta</taxon>
        <taxon>Embryophyta</taxon>
        <taxon>Tracheophyta</taxon>
        <taxon>Spermatophyta</taxon>
        <taxon>Magnoliopsida</taxon>
        <taxon>eudicotyledons</taxon>
        <taxon>Gunneridae</taxon>
        <taxon>Pentapetalae</taxon>
        <taxon>asterids</taxon>
        <taxon>lamiids</taxon>
        <taxon>Solanales</taxon>
        <taxon>Convolvulaceae</taxon>
        <taxon>Cuscuteae</taxon>
        <taxon>Cuscuta</taxon>
        <taxon>Cuscuta subgen. Cuscuta</taxon>
    </lineage>
</organism>
<accession>A0AAV0EAD1</accession>
<evidence type="ECO:0000313" key="4">
    <source>
        <dbReference type="Proteomes" id="UP001152523"/>
    </source>
</evidence>
<evidence type="ECO:0000256" key="2">
    <source>
        <dbReference type="SAM" id="Phobius"/>
    </source>
</evidence>
<feature type="transmembrane region" description="Helical" evidence="2">
    <location>
        <begin position="190"/>
        <end position="207"/>
    </location>
</feature>
<evidence type="ECO:0000256" key="1">
    <source>
        <dbReference type="SAM" id="MobiDB-lite"/>
    </source>
</evidence>
<evidence type="ECO:0000313" key="3">
    <source>
        <dbReference type="EMBL" id="CAH9120749.1"/>
    </source>
</evidence>
<feature type="transmembrane region" description="Helical" evidence="2">
    <location>
        <begin position="166"/>
        <end position="184"/>
    </location>
</feature>
<feature type="region of interest" description="Disordered" evidence="1">
    <location>
        <begin position="28"/>
        <end position="82"/>
    </location>
</feature>
<keyword evidence="2" id="KW-0812">Transmembrane</keyword>
<dbReference type="Proteomes" id="UP001152523">
    <property type="component" value="Unassembled WGS sequence"/>
</dbReference>
<gene>
    <name evidence="3" type="ORF">CEPIT_LOCUS23185</name>
</gene>
<proteinExistence type="predicted"/>
<protein>
    <submittedName>
        <fullName evidence="3">Uncharacterized protein</fullName>
    </submittedName>
</protein>
<feature type="compositionally biased region" description="Acidic residues" evidence="1">
    <location>
        <begin position="56"/>
        <end position="68"/>
    </location>
</feature>
<feature type="transmembrane region" description="Helical" evidence="2">
    <location>
        <begin position="131"/>
        <end position="154"/>
    </location>
</feature>
<feature type="compositionally biased region" description="Acidic residues" evidence="1">
    <location>
        <begin position="33"/>
        <end position="48"/>
    </location>
</feature>
<feature type="compositionally biased region" description="Basic and acidic residues" evidence="1">
    <location>
        <begin position="69"/>
        <end position="82"/>
    </location>
</feature>
<dbReference type="EMBL" id="CAMAPF010000915">
    <property type="protein sequence ID" value="CAH9120749.1"/>
    <property type="molecule type" value="Genomic_DNA"/>
</dbReference>
<keyword evidence="2" id="KW-1133">Transmembrane helix</keyword>
<keyword evidence="4" id="KW-1185">Reference proteome</keyword>
<comment type="caution">
    <text evidence="3">The sequence shown here is derived from an EMBL/GenBank/DDBJ whole genome shotgun (WGS) entry which is preliminary data.</text>
</comment>
<reference evidence="3" key="1">
    <citation type="submission" date="2022-07" db="EMBL/GenBank/DDBJ databases">
        <authorList>
            <person name="Macas J."/>
            <person name="Novak P."/>
            <person name="Neumann P."/>
        </authorList>
    </citation>
    <scope>NUCLEOTIDE SEQUENCE</scope>
</reference>